<dbReference type="PANTHER" id="PTHR43767:SF1">
    <property type="entry name" value="NONRIBOSOMAL PEPTIDE SYNTHASE PES1 (EUROFUNG)-RELATED"/>
    <property type="match status" value="1"/>
</dbReference>
<evidence type="ECO:0008006" key="5">
    <source>
        <dbReference type="Google" id="ProtNLM"/>
    </source>
</evidence>
<name>A0A327L7I2_9BRAD</name>
<accession>A0A327L7I2</accession>
<evidence type="ECO:0000259" key="1">
    <source>
        <dbReference type="Pfam" id="PF00501"/>
    </source>
</evidence>
<evidence type="ECO:0000313" key="3">
    <source>
        <dbReference type="EMBL" id="RAI45452.1"/>
    </source>
</evidence>
<dbReference type="EMBL" id="NPEX01000015">
    <property type="protein sequence ID" value="RAI45452.1"/>
    <property type="molecule type" value="Genomic_DNA"/>
</dbReference>
<dbReference type="SUPFAM" id="SSF56801">
    <property type="entry name" value="Acetyl-CoA synthetase-like"/>
    <property type="match status" value="1"/>
</dbReference>
<comment type="caution">
    <text evidence="3">The sequence shown here is derived from an EMBL/GenBank/DDBJ whole genome shotgun (WGS) entry which is preliminary data.</text>
</comment>
<keyword evidence="4" id="KW-1185">Reference proteome</keyword>
<dbReference type="RefSeq" id="WP_111417713.1">
    <property type="nucleotide sequence ID" value="NZ_NPEX01000015.1"/>
</dbReference>
<dbReference type="InterPro" id="IPR045851">
    <property type="entry name" value="AMP-bd_C_sf"/>
</dbReference>
<feature type="domain" description="AMP-dependent synthetase/ligase" evidence="1">
    <location>
        <begin position="14"/>
        <end position="368"/>
    </location>
</feature>
<feature type="domain" description="AMP-binding enzyme C-terminal" evidence="2">
    <location>
        <begin position="424"/>
        <end position="498"/>
    </location>
</feature>
<dbReference type="InterPro" id="IPR042099">
    <property type="entry name" value="ANL_N_sf"/>
</dbReference>
<protein>
    <recommendedName>
        <fullName evidence="5">4-coumarate--CoA ligase</fullName>
    </recommendedName>
</protein>
<evidence type="ECO:0000259" key="2">
    <source>
        <dbReference type="Pfam" id="PF13193"/>
    </source>
</evidence>
<dbReference type="InterPro" id="IPR025110">
    <property type="entry name" value="AMP-bd_C"/>
</dbReference>
<dbReference type="InterPro" id="IPR020845">
    <property type="entry name" value="AMP-binding_CS"/>
</dbReference>
<dbReference type="Gene3D" id="3.40.50.12780">
    <property type="entry name" value="N-terminal domain of ligase-like"/>
    <property type="match status" value="1"/>
</dbReference>
<organism evidence="3 4">
    <name type="scientific">Rhodoplanes roseus</name>
    <dbReference type="NCBI Taxonomy" id="29409"/>
    <lineage>
        <taxon>Bacteria</taxon>
        <taxon>Pseudomonadati</taxon>
        <taxon>Pseudomonadota</taxon>
        <taxon>Alphaproteobacteria</taxon>
        <taxon>Hyphomicrobiales</taxon>
        <taxon>Nitrobacteraceae</taxon>
        <taxon>Rhodoplanes</taxon>
    </lineage>
</organism>
<proteinExistence type="predicted"/>
<gene>
    <name evidence="3" type="ORF">CH341_03835</name>
</gene>
<dbReference type="InterPro" id="IPR050237">
    <property type="entry name" value="ATP-dep_AMP-bd_enzyme"/>
</dbReference>
<dbReference type="InterPro" id="IPR000873">
    <property type="entry name" value="AMP-dep_synth/lig_dom"/>
</dbReference>
<dbReference type="Proteomes" id="UP000249130">
    <property type="component" value="Unassembled WGS sequence"/>
</dbReference>
<dbReference type="OrthoDB" id="9803968at2"/>
<dbReference type="Pfam" id="PF00501">
    <property type="entry name" value="AMP-binding"/>
    <property type="match status" value="1"/>
</dbReference>
<sequence length="514" mass="54439">MTDTDHTILGRLFARAAAMPDGLALTAGERRSTWRDLATGTAQFADSVRRAGIGQGERIGILAGNRPEAVVAYLGGIAAGCVAVPLPSSLRRADLARLIEDCAPALLVADEAGAEAMAGVCAAPVVRVDDAGAGERGPGDVGFDDFVGRGEAGTPPAAVAPEAAFNIIYSSGTTGRPKGIVHSHRMRNGQAGRGVFAIGPDSVMLLATPLYSNTTLMPLLASLFHGAQVVLMQKFDAGRYLALAEDVRATHTMLVPVQYQRLLAHPRFADHDLSAFAVKQCTSAPMAVGLKRDILARWPGRFVEVYGLTEGGVTVILDAARHPDKLHTVGRPAPGNEIRVIDQDGHEVAAGATGEVVGRSPLMMTGYWRRPDADAALEWRAPDGTAFFRSGDLGAFDPDGFLTLQGRKKDLIISGGFNIYPGDLEAVLLEHPDVAEAAVVAAESREWGETPFGFVVPHAGRQIDAAALREWANARLGRMQRLAGLAIRAHLPRSSIGKVLKSELTTDPALRDVR</sequence>
<dbReference type="AlphaFoldDB" id="A0A327L7I2"/>
<dbReference type="Gene3D" id="3.30.300.30">
    <property type="match status" value="1"/>
</dbReference>
<dbReference type="PROSITE" id="PS00455">
    <property type="entry name" value="AMP_BINDING"/>
    <property type="match status" value="1"/>
</dbReference>
<dbReference type="PANTHER" id="PTHR43767">
    <property type="entry name" value="LONG-CHAIN-FATTY-ACID--COA LIGASE"/>
    <property type="match status" value="1"/>
</dbReference>
<dbReference type="GO" id="GO:0016878">
    <property type="term" value="F:acid-thiol ligase activity"/>
    <property type="evidence" value="ECO:0007669"/>
    <property type="project" value="UniProtKB-ARBA"/>
</dbReference>
<reference evidence="3 4" key="1">
    <citation type="submission" date="2017-07" db="EMBL/GenBank/DDBJ databases">
        <title>Draft Genome Sequences of Select Purple Nonsulfur Bacteria.</title>
        <authorList>
            <person name="Lasarre B."/>
            <person name="Mckinlay J.B."/>
        </authorList>
    </citation>
    <scope>NUCLEOTIDE SEQUENCE [LARGE SCALE GENOMIC DNA]</scope>
    <source>
        <strain evidence="3 4">DSM 5909</strain>
    </source>
</reference>
<dbReference type="Pfam" id="PF13193">
    <property type="entry name" value="AMP-binding_C"/>
    <property type="match status" value="1"/>
</dbReference>
<evidence type="ECO:0000313" key="4">
    <source>
        <dbReference type="Proteomes" id="UP000249130"/>
    </source>
</evidence>